<reference evidence="2" key="1">
    <citation type="submission" date="2019-10" db="EMBL/GenBank/DDBJ databases">
        <authorList>
            <person name="Soares A.E.R."/>
            <person name="Aleixo A."/>
            <person name="Schneider P."/>
            <person name="Miyaki C.Y."/>
            <person name="Schneider M.P."/>
            <person name="Mello C."/>
            <person name="Vasconcelos A.T.R."/>
        </authorList>
    </citation>
    <scope>NUCLEOTIDE SEQUENCE</scope>
    <source>
        <tissue evidence="2">Muscle</tissue>
    </source>
</reference>
<dbReference type="Proteomes" id="UP001145742">
    <property type="component" value="Unassembled WGS sequence"/>
</dbReference>
<feature type="compositionally biased region" description="Basic and acidic residues" evidence="1">
    <location>
        <begin position="57"/>
        <end position="67"/>
    </location>
</feature>
<evidence type="ECO:0000313" key="2">
    <source>
        <dbReference type="EMBL" id="KAJ7409324.1"/>
    </source>
</evidence>
<protein>
    <submittedName>
        <fullName evidence="2">Uncharacterized protein</fullName>
    </submittedName>
</protein>
<dbReference type="EMBL" id="WHWB01034477">
    <property type="protein sequence ID" value="KAJ7409324.1"/>
    <property type="molecule type" value="Genomic_DNA"/>
</dbReference>
<organism evidence="2 3">
    <name type="scientific">Willisornis vidua</name>
    <name type="common">Xingu scale-backed antbird</name>
    <dbReference type="NCBI Taxonomy" id="1566151"/>
    <lineage>
        <taxon>Eukaryota</taxon>
        <taxon>Metazoa</taxon>
        <taxon>Chordata</taxon>
        <taxon>Craniata</taxon>
        <taxon>Vertebrata</taxon>
        <taxon>Euteleostomi</taxon>
        <taxon>Archelosauria</taxon>
        <taxon>Archosauria</taxon>
        <taxon>Dinosauria</taxon>
        <taxon>Saurischia</taxon>
        <taxon>Theropoda</taxon>
        <taxon>Coelurosauria</taxon>
        <taxon>Aves</taxon>
        <taxon>Neognathae</taxon>
        <taxon>Neoaves</taxon>
        <taxon>Telluraves</taxon>
        <taxon>Australaves</taxon>
        <taxon>Passeriformes</taxon>
        <taxon>Thamnophilidae</taxon>
        <taxon>Willisornis</taxon>
    </lineage>
</organism>
<evidence type="ECO:0000256" key="1">
    <source>
        <dbReference type="SAM" id="MobiDB-lite"/>
    </source>
</evidence>
<evidence type="ECO:0000313" key="3">
    <source>
        <dbReference type="Proteomes" id="UP001145742"/>
    </source>
</evidence>
<comment type="caution">
    <text evidence="2">The sequence shown here is derived from an EMBL/GenBank/DDBJ whole genome shotgun (WGS) entry which is preliminary data.</text>
</comment>
<accession>A0ABQ9CUA8</accession>
<keyword evidence="3" id="KW-1185">Reference proteome</keyword>
<gene>
    <name evidence="2" type="ORF">WISP_115598</name>
</gene>
<feature type="region of interest" description="Disordered" evidence="1">
    <location>
        <begin position="57"/>
        <end position="84"/>
    </location>
</feature>
<name>A0ABQ9CUA8_9PASS</name>
<feature type="compositionally biased region" description="Polar residues" evidence="1">
    <location>
        <begin position="73"/>
        <end position="84"/>
    </location>
</feature>
<proteinExistence type="predicted"/>
<sequence length="84" mass="9276">MSSRFLCDNAVSILDPVFFNIFINDLDTELEGIRSKFADDPILGETAVSLEGREALQRDLDQSERQQGEVPDSPSQIGQTDCGN</sequence>